<name>A0A016VPR9_9BILA</name>
<dbReference type="AlphaFoldDB" id="A0A016VPR9"/>
<organism evidence="2 3">
    <name type="scientific">Ancylostoma ceylanicum</name>
    <dbReference type="NCBI Taxonomy" id="53326"/>
    <lineage>
        <taxon>Eukaryota</taxon>
        <taxon>Metazoa</taxon>
        <taxon>Ecdysozoa</taxon>
        <taxon>Nematoda</taxon>
        <taxon>Chromadorea</taxon>
        <taxon>Rhabditida</taxon>
        <taxon>Rhabditina</taxon>
        <taxon>Rhabditomorpha</taxon>
        <taxon>Strongyloidea</taxon>
        <taxon>Ancylostomatidae</taxon>
        <taxon>Ancylostomatinae</taxon>
        <taxon>Ancylostoma</taxon>
    </lineage>
</organism>
<dbReference type="STRING" id="53326.A0A016VPR9"/>
<dbReference type="PANTHER" id="PTHR33332">
    <property type="entry name" value="REVERSE TRANSCRIPTASE DOMAIN-CONTAINING PROTEIN"/>
    <property type="match status" value="1"/>
</dbReference>
<accession>A0A016VPR9</accession>
<dbReference type="EMBL" id="JARK01001342">
    <property type="protein sequence ID" value="EYC29534.1"/>
    <property type="molecule type" value="Genomic_DNA"/>
</dbReference>
<evidence type="ECO:0000259" key="1">
    <source>
        <dbReference type="PROSITE" id="PS50878"/>
    </source>
</evidence>
<evidence type="ECO:0000313" key="3">
    <source>
        <dbReference type="Proteomes" id="UP000024635"/>
    </source>
</evidence>
<evidence type="ECO:0000313" key="2">
    <source>
        <dbReference type="EMBL" id="EYC29534.1"/>
    </source>
</evidence>
<dbReference type="Pfam" id="PF00078">
    <property type="entry name" value="RVT_1"/>
    <property type="match status" value="1"/>
</dbReference>
<comment type="caution">
    <text evidence="2">The sequence shown here is derived from an EMBL/GenBank/DDBJ whole genome shotgun (WGS) entry which is preliminary data.</text>
</comment>
<protein>
    <recommendedName>
        <fullName evidence="1">Reverse transcriptase domain-containing protein</fullName>
    </recommendedName>
</protein>
<gene>
    <name evidence="2" type="primary">Acey_s0006.g3025</name>
    <name evidence="2" type="ORF">Y032_0006g3025</name>
</gene>
<dbReference type="PROSITE" id="PS50878">
    <property type="entry name" value="RT_POL"/>
    <property type="match status" value="1"/>
</dbReference>
<proteinExistence type="predicted"/>
<dbReference type="OrthoDB" id="5845191at2759"/>
<sequence>MSPRIVCSTCTYFQPLPSPWLSTYSVEKSIVTPINTTPQQHLRKTFAQFRLLVRQLKLLCVKEKIDDSLDSHGIIPMNQFGFSKNSSTTGILLQSTHYWTMQLSKQKCIDTIYFAIYKAFDTVSHQKLLHKLEYLGISGKILKRLESFLVERTFSVKIHHSYSNERNVTSGVPQGSVLGPLLFNIYHSDLAATLDYDTDVK</sequence>
<keyword evidence="3" id="KW-1185">Reference proteome</keyword>
<reference evidence="3" key="1">
    <citation type="journal article" date="2015" name="Nat. Genet.">
        <title>The genome and transcriptome of the zoonotic hookworm Ancylostoma ceylanicum identify infection-specific gene families.</title>
        <authorList>
            <person name="Schwarz E.M."/>
            <person name="Hu Y."/>
            <person name="Antoshechkin I."/>
            <person name="Miller M.M."/>
            <person name="Sternberg P.W."/>
            <person name="Aroian R.V."/>
        </authorList>
    </citation>
    <scope>NUCLEOTIDE SEQUENCE</scope>
    <source>
        <strain evidence="3">HY135</strain>
    </source>
</reference>
<dbReference type="Proteomes" id="UP000024635">
    <property type="component" value="Unassembled WGS sequence"/>
</dbReference>
<dbReference type="InterPro" id="IPR000477">
    <property type="entry name" value="RT_dom"/>
</dbReference>
<feature type="domain" description="Reverse transcriptase" evidence="1">
    <location>
        <begin position="1"/>
        <end position="201"/>
    </location>
</feature>